<evidence type="ECO:0000256" key="1">
    <source>
        <dbReference type="ARBA" id="ARBA00022737"/>
    </source>
</evidence>
<dbReference type="InterPro" id="IPR011990">
    <property type="entry name" value="TPR-like_helical_dom_sf"/>
</dbReference>
<sequence length="99" mass="11015">MPENAGTYIDLGWEFHAKKQYDQAIEQFRKAIEMDGHAVDAYYGLGLSCKAKGEKEKAIQAFEKVIELAPLLEDRAKAQILSRLAHAHLEALRGSDGEA</sequence>
<feature type="repeat" description="TPR" evidence="3">
    <location>
        <begin position="39"/>
        <end position="72"/>
    </location>
</feature>
<evidence type="ECO:0000256" key="2">
    <source>
        <dbReference type="ARBA" id="ARBA00022803"/>
    </source>
</evidence>
<dbReference type="Proteomes" id="UP000236642">
    <property type="component" value="Unassembled WGS sequence"/>
</dbReference>
<evidence type="ECO:0000256" key="3">
    <source>
        <dbReference type="PROSITE-ProRule" id="PRU00339"/>
    </source>
</evidence>
<gene>
    <name evidence="4" type="primary">lapB</name>
    <name evidence="4" type="ORF">HRbin22_00637</name>
</gene>
<dbReference type="AlphaFoldDB" id="A0A2H5Y4N3"/>
<proteinExistence type="predicted"/>
<name>A0A2H5Y4N3_9CHLR</name>
<evidence type="ECO:0000313" key="5">
    <source>
        <dbReference type="Proteomes" id="UP000236642"/>
    </source>
</evidence>
<protein>
    <submittedName>
        <fullName evidence="4">Lipopolysaccharide assembly protein B</fullName>
    </submittedName>
</protein>
<dbReference type="PROSITE" id="PS50293">
    <property type="entry name" value="TPR_REGION"/>
    <property type="match status" value="1"/>
</dbReference>
<dbReference type="InterPro" id="IPR050498">
    <property type="entry name" value="Ycf3"/>
</dbReference>
<keyword evidence="1" id="KW-0677">Repeat</keyword>
<dbReference type="Pfam" id="PF13432">
    <property type="entry name" value="TPR_16"/>
    <property type="match status" value="1"/>
</dbReference>
<comment type="caution">
    <text evidence="4">The sequence shown here is derived from an EMBL/GenBank/DDBJ whole genome shotgun (WGS) entry which is preliminary data.</text>
</comment>
<dbReference type="SUPFAM" id="SSF48452">
    <property type="entry name" value="TPR-like"/>
    <property type="match status" value="1"/>
</dbReference>
<dbReference type="PANTHER" id="PTHR44858:SF1">
    <property type="entry name" value="UDP-N-ACETYLGLUCOSAMINE--PEPTIDE N-ACETYLGLUCOSAMINYLTRANSFERASE SPINDLY-RELATED"/>
    <property type="match status" value="1"/>
</dbReference>
<evidence type="ECO:0000313" key="4">
    <source>
        <dbReference type="EMBL" id="GBD08397.1"/>
    </source>
</evidence>
<dbReference type="PANTHER" id="PTHR44858">
    <property type="entry name" value="TETRATRICOPEPTIDE REPEAT PROTEIN 6"/>
    <property type="match status" value="1"/>
</dbReference>
<dbReference type="InterPro" id="IPR019734">
    <property type="entry name" value="TPR_rpt"/>
</dbReference>
<feature type="repeat" description="TPR" evidence="3">
    <location>
        <begin position="5"/>
        <end position="38"/>
    </location>
</feature>
<keyword evidence="2 3" id="KW-0802">TPR repeat</keyword>
<dbReference type="EMBL" id="BEHY01000009">
    <property type="protein sequence ID" value="GBD08397.1"/>
    <property type="molecule type" value="Genomic_DNA"/>
</dbReference>
<accession>A0A2H5Y4N3</accession>
<reference evidence="5" key="1">
    <citation type="submission" date="2017-09" db="EMBL/GenBank/DDBJ databases">
        <title>Metaegenomics of thermophilic ammonia-oxidizing enrichment culture.</title>
        <authorList>
            <person name="Kato S."/>
            <person name="Suzuki K."/>
        </authorList>
    </citation>
    <scope>NUCLEOTIDE SEQUENCE [LARGE SCALE GENOMIC DNA]</scope>
</reference>
<dbReference type="Gene3D" id="1.25.40.10">
    <property type="entry name" value="Tetratricopeptide repeat domain"/>
    <property type="match status" value="1"/>
</dbReference>
<organism evidence="4 5">
    <name type="scientific">Candidatus Thermoflexus japonica</name>
    <dbReference type="NCBI Taxonomy" id="2035417"/>
    <lineage>
        <taxon>Bacteria</taxon>
        <taxon>Bacillati</taxon>
        <taxon>Chloroflexota</taxon>
        <taxon>Thermoflexia</taxon>
        <taxon>Thermoflexales</taxon>
        <taxon>Thermoflexaceae</taxon>
        <taxon>Thermoflexus</taxon>
    </lineage>
</organism>
<dbReference type="PROSITE" id="PS50005">
    <property type="entry name" value="TPR"/>
    <property type="match status" value="2"/>
</dbReference>
<dbReference type="SMART" id="SM00028">
    <property type="entry name" value="TPR"/>
    <property type="match status" value="2"/>
</dbReference>